<evidence type="ECO:0000313" key="1">
    <source>
        <dbReference type="EMBL" id="MCM8750414.1"/>
    </source>
</evidence>
<proteinExistence type="predicted"/>
<name>A0AA41WGX1_9BACT</name>
<dbReference type="AlphaFoldDB" id="A0AA41WGX1"/>
<reference evidence="1" key="1">
    <citation type="submission" date="2022-06" db="EMBL/GenBank/DDBJ databases">
        <title>CFH 74404 Thermomicrobiaceae sp.</title>
        <authorList>
            <person name="Ming H."/>
            <person name="Li W.-J."/>
            <person name="Zhao Z."/>
        </authorList>
    </citation>
    <scope>NUCLEOTIDE SEQUENCE</scope>
    <source>
        <strain evidence="1">CFH 74404</strain>
    </source>
</reference>
<dbReference type="EMBL" id="JAMSLR010000015">
    <property type="protein sequence ID" value="MCM8750414.1"/>
    <property type="molecule type" value="Genomic_DNA"/>
</dbReference>
<keyword evidence="2" id="KW-1185">Reference proteome</keyword>
<sequence>MQLVNLTPYRVVLAAEGGEVTLEAAAVPARSRLVVEAGEDVTLDGVTLKTITFRQRVDGLPDHQPGLAYLVLSGVAFAAQAAGRAVDDLFLLGPGPQRQATGGTVTLTTLVRLGAPEYRR</sequence>
<protein>
    <submittedName>
        <fullName evidence="1">Uncharacterized protein</fullName>
    </submittedName>
</protein>
<evidence type="ECO:0000313" key="2">
    <source>
        <dbReference type="Proteomes" id="UP001165306"/>
    </source>
</evidence>
<dbReference type="Proteomes" id="UP001165306">
    <property type="component" value="Unassembled WGS sequence"/>
</dbReference>
<comment type="caution">
    <text evidence="1">The sequence shown here is derived from an EMBL/GenBank/DDBJ whole genome shotgun (WGS) entry which is preliminary data.</text>
</comment>
<accession>A0AA41WGX1</accession>
<organism evidence="1 2">
    <name type="scientific">Thermalbibacter longus</name>
    <dbReference type="NCBI Taxonomy" id="2951981"/>
    <lineage>
        <taxon>Bacteria</taxon>
        <taxon>Pseudomonadati</taxon>
        <taxon>Thermomicrobiota</taxon>
        <taxon>Thermomicrobia</taxon>
        <taxon>Thermomicrobiales</taxon>
        <taxon>Thermomicrobiaceae</taxon>
        <taxon>Thermalbibacter</taxon>
    </lineage>
</organism>
<dbReference type="RefSeq" id="WP_284058202.1">
    <property type="nucleotide sequence ID" value="NZ_JAMSLR010000015.1"/>
</dbReference>
<gene>
    <name evidence="1" type="ORF">NET02_14785</name>
</gene>